<reference evidence="1" key="1">
    <citation type="submission" date="2022-03" db="EMBL/GenBank/DDBJ databases">
        <title>Complete genome sequence of Caldinitratiruptor microaerophilus.</title>
        <authorList>
            <person name="Mukaiyama R."/>
            <person name="Nishiyama T."/>
            <person name="Ueda K."/>
        </authorList>
    </citation>
    <scope>NUCLEOTIDE SEQUENCE</scope>
    <source>
        <strain evidence="1">JCM 16183</strain>
    </source>
</reference>
<proteinExistence type="predicted"/>
<dbReference type="KEGG" id="cmic:caldi_01080"/>
<dbReference type="EMBL" id="AP025628">
    <property type="protein sequence ID" value="BDG59018.1"/>
    <property type="molecule type" value="Genomic_DNA"/>
</dbReference>
<organism evidence="1 2">
    <name type="scientific">Caldinitratiruptor microaerophilus</name>
    <dbReference type="NCBI Taxonomy" id="671077"/>
    <lineage>
        <taxon>Bacteria</taxon>
        <taxon>Bacillati</taxon>
        <taxon>Bacillota</taxon>
        <taxon>Clostridia</taxon>
        <taxon>Eubacteriales</taxon>
        <taxon>Symbiobacteriaceae</taxon>
        <taxon>Caldinitratiruptor</taxon>
    </lineage>
</organism>
<evidence type="ECO:0000313" key="2">
    <source>
        <dbReference type="Proteomes" id="UP001163687"/>
    </source>
</evidence>
<sequence>MSGSVLAVCFRPGVDPPWEPPVLSRKRALEQVVTCVPWFQDGSGARFRVFIYHLSDLWPTGSMVLDENLRPAPLELTARAVRTLWLLGLALKSGLEAPAPPSEMTRYEELSRQLREYLTEWQARVTGAGWPVTYREAFGRILDLVRYLNEKELQIDELRQGAREAARRLYERLEARGEEAVVTEDDPWTVLTPHIAALEIKRSHFNGELREQYMPAIHLLQGLRPKRPGVSRAAVEDLRRALMHLEGFLAGSTSLNLYPNARSHELDLPEAVIRRLVARHRIPTQVGRR</sequence>
<gene>
    <name evidence="1" type="ORF">caldi_01080</name>
</gene>
<keyword evidence="2" id="KW-1185">Reference proteome</keyword>
<protein>
    <submittedName>
        <fullName evidence="1">Uncharacterized protein</fullName>
    </submittedName>
</protein>
<dbReference type="Proteomes" id="UP001163687">
    <property type="component" value="Chromosome"/>
</dbReference>
<dbReference type="AlphaFoldDB" id="A0AA35CIN3"/>
<accession>A0AA35CIN3</accession>
<dbReference type="RefSeq" id="WP_264843138.1">
    <property type="nucleotide sequence ID" value="NZ_AP025628.1"/>
</dbReference>
<evidence type="ECO:0000313" key="1">
    <source>
        <dbReference type="EMBL" id="BDG59018.1"/>
    </source>
</evidence>
<name>A0AA35CIN3_9FIRM</name>